<reference evidence="3" key="2">
    <citation type="journal article" date="2024" name="Antonie Van Leeuwenhoek">
        <title>Roseihalotalea indica gen. nov., sp. nov., a halophilic Bacteroidetes from mesopelagic Southwest Indian Ocean with higher carbohydrate metabolic potential.</title>
        <authorList>
            <person name="Chen B."/>
            <person name="Zhang M."/>
            <person name="Lin D."/>
            <person name="Ye J."/>
            <person name="Tang K."/>
        </authorList>
    </citation>
    <scope>NUCLEOTIDE SEQUENCE</scope>
    <source>
        <strain evidence="3">TK19036</strain>
    </source>
</reference>
<evidence type="ECO:0000259" key="2">
    <source>
        <dbReference type="SMART" id="SM00939"/>
    </source>
</evidence>
<dbReference type="InterPro" id="IPR005674">
    <property type="entry name" value="CocE/Ser_esterase"/>
</dbReference>
<sequence length="631" mass="72921">MKRLFTVLLLLIAIGFLPLYAQNADSVYVRENYEKREVTIPMRDGVKLFASIYLPKDQSQQYPILLKRTPYSVSPYGEDQFPNSLGPSPYLMRDGYIFVYEDVRGRYRSEGQYDNMRPNRDSEDEIDESSDTFDTIEWLLKELGDRTNGKVGQWGISYPGFYTIAGAVDAHPALKASSPQAPISDFFFDDFHHHGAFLESYWMAYPVFGVQHESPVDTSWFSMVDPGTPDAYQFYSELGPLKNADKYYADNFFWQQTVDHPNYDEFWQERSILPHLDNIDHALMTVGGWFDAEDLYGPINIYKQVERRNPKAYNMLVMGPWSHGDWARERGFQAVGNIYFGDSISTFYQKEIEYPFFTHFLKDGPAPNLPDAYLYDTGMKEWKKFDAWPPANAPRYTFTFEAGEALQPDALVMNGEPDDSQVFEYTSDPEHPVPFTEDVKITFTPRKFMTDDQRFASHRPDVLTFETEPLEEEVTLIGEIMAKLKVSTSGTDADFVVKLIDVQPSDAEDSPTMQDHLRMADYQMLVRSEVFRARFRNSYENPEPFETDRITDVSFPLQDVLHTFKKGHKIMIQIHSTWFPYIDRNPQKYVENIYKADAEDFQKATMRVHGGSVIEVGKLDTQPASVQLPSK</sequence>
<dbReference type="SUPFAM" id="SSF49785">
    <property type="entry name" value="Galactose-binding domain-like"/>
    <property type="match status" value="1"/>
</dbReference>
<dbReference type="EMBL" id="CP120682">
    <property type="protein sequence ID" value="WKN40343.1"/>
    <property type="molecule type" value="Genomic_DNA"/>
</dbReference>
<dbReference type="GO" id="GO:0008239">
    <property type="term" value="F:dipeptidyl-peptidase activity"/>
    <property type="evidence" value="ECO:0007669"/>
    <property type="project" value="InterPro"/>
</dbReference>
<dbReference type="Pfam" id="PF02129">
    <property type="entry name" value="Peptidase_S15"/>
    <property type="match status" value="1"/>
</dbReference>
<dbReference type="InterPro" id="IPR008979">
    <property type="entry name" value="Galactose-bd-like_sf"/>
</dbReference>
<gene>
    <name evidence="3" type="ORF">K4G66_13840</name>
</gene>
<dbReference type="Pfam" id="PF08530">
    <property type="entry name" value="PepX_C"/>
    <property type="match status" value="1"/>
</dbReference>
<evidence type="ECO:0000256" key="1">
    <source>
        <dbReference type="ARBA" id="ARBA00022801"/>
    </source>
</evidence>
<name>A0AA49JKJ5_9BACT</name>
<dbReference type="InterPro" id="IPR029058">
    <property type="entry name" value="AB_hydrolase_fold"/>
</dbReference>
<dbReference type="Gene3D" id="1.10.3020.10">
    <property type="entry name" value="alpha-amino acid ester hydrolase ( Helical cap domain)"/>
    <property type="match status" value="1"/>
</dbReference>
<organism evidence="3">
    <name type="scientific">Roseihalotalea indica</name>
    <dbReference type="NCBI Taxonomy" id="2867963"/>
    <lineage>
        <taxon>Bacteria</taxon>
        <taxon>Pseudomonadati</taxon>
        <taxon>Bacteroidota</taxon>
        <taxon>Cytophagia</taxon>
        <taxon>Cytophagales</taxon>
        <taxon>Catalimonadaceae</taxon>
        <taxon>Roseihalotalea</taxon>
    </lineage>
</organism>
<evidence type="ECO:0000313" key="3">
    <source>
        <dbReference type="EMBL" id="WKN40343.1"/>
    </source>
</evidence>
<protein>
    <submittedName>
        <fullName evidence="3">CocE/NonD family hydrolase</fullName>
    </submittedName>
</protein>
<dbReference type="InterPro" id="IPR013736">
    <property type="entry name" value="Xaa-Pro_dipept_C"/>
</dbReference>
<dbReference type="NCBIfam" id="TIGR00976">
    <property type="entry name" value="CocE_NonD"/>
    <property type="match status" value="1"/>
</dbReference>
<dbReference type="AlphaFoldDB" id="A0AA49JKJ5"/>
<dbReference type="SUPFAM" id="SSF53474">
    <property type="entry name" value="alpha/beta-Hydrolases"/>
    <property type="match status" value="1"/>
</dbReference>
<proteinExistence type="predicted"/>
<dbReference type="Gene3D" id="2.60.120.260">
    <property type="entry name" value="Galactose-binding domain-like"/>
    <property type="match status" value="1"/>
</dbReference>
<accession>A0AA49JKJ5</accession>
<keyword evidence="1 3" id="KW-0378">Hydrolase</keyword>
<dbReference type="SMART" id="SM00939">
    <property type="entry name" value="PepX_C"/>
    <property type="match status" value="1"/>
</dbReference>
<dbReference type="InterPro" id="IPR000383">
    <property type="entry name" value="Xaa-Pro-like_dom"/>
</dbReference>
<feature type="domain" description="Xaa-Pro dipeptidyl-peptidase C-terminal" evidence="2">
    <location>
        <begin position="354"/>
        <end position="615"/>
    </location>
</feature>
<dbReference type="Gene3D" id="3.40.50.1820">
    <property type="entry name" value="alpha/beta hydrolase"/>
    <property type="match status" value="1"/>
</dbReference>
<reference evidence="3" key="1">
    <citation type="journal article" date="2023" name="Comput. Struct. Biotechnol. J.">
        <title>Discovery of a novel marine Bacteroidetes with a rich repertoire of carbohydrate-active enzymes.</title>
        <authorList>
            <person name="Chen B."/>
            <person name="Liu G."/>
            <person name="Chen Q."/>
            <person name="Wang H."/>
            <person name="Liu L."/>
            <person name="Tang K."/>
        </authorList>
    </citation>
    <scope>NUCLEOTIDE SEQUENCE</scope>
    <source>
        <strain evidence="3">TK19036</strain>
    </source>
</reference>